<feature type="region of interest" description="Disordered" evidence="1">
    <location>
        <begin position="1"/>
        <end position="22"/>
    </location>
</feature>
<reference evidence="3 4" key="1">
    <citation type="journal article" date="2014" name="Nat. Genet.">
        <title>Genome and transcriptome of the porcine whipworm Trichuris suis.</title>
        <authorList>
            <person name="Jex A.R."/>
            <person name="Nejsum P."/>
            <person name="Schwarz E.M."/>
            <person name="Hu L."/>
            <person name="Young N.D."/>
            <person name="Hall R.S."/>
            <person name="Korhonen P.K."/>
            <person name="Liao S."/>
            <person name="Thamsborg S."/>
            <person name="Xia J."/>
            <person name="Xu P."/>
            <person name="Wang S."/>
            <person name="Scheerlinck J.P."/>
            <person name="Hofmann A."/>
            <person name="Sternberg P.W."/>
            <person name="Wang J."/>
            <person name="Gasser R.B."/>
        </authorList>
    </citation>
    <scope>NUCLEOTIDE SEQUENCE [LARGE SCALE GENOMIC DNA]</scope>
    <source>
        <strain evidence="3">DCEP-RM93F</strain>
        <strain evidence="2">DCEP-RM93M</strain>
    </source>
</reference>
<name>A0A085N2W3_9BILA</name>
<protein>
    <submittedName>
        <fullName evidence="3">Uncharacterized protein</fullName>
    </submittedName>
</protein>
<accession>A0A085N2W3</accession>
<dbReference type="Proteomes" id="UP000030764">
    <property type="component" value="Unassembled WGS sequence"/>
</dbReference>
<evidence type="ECO:0000313" key="3">
    <source>
        <dbReference type="EMBL" id="KFD63809.1"/>
    </source>
</evidence>
<gene>
    <name evidence="2" type="ORF">M513_06532</name>
    <name evidence="3" type="ORF">M514_06532</name>
</gene>
<feature type="compositionally biased region" description="Basic and acidic residues" evidence="1">
    <location>
        <begin position="7"/>
        <end position="21"/>
    </location>
</feature>
<keyword evidence="4" id="KW-1185">Reference proteome</keyword>
<dbReference type="AlphaFoldDB" id="A0A085N2W3"/>
<dbReference type="EMBL" id="KL367565">
    <property type="protein sequence ID" value="KFD63809.1"/>
    <property type="molecule type" value="Genomic_DNA"/>
</dbReference>
<organism evidence="3">
    <name type="scientific">Trichuris suis</name>
    <name type="common">pig whipworm</name>
    <dbReference type="NCBI Taxonomy" id="68888"/>
    <lineage>
        <taxon>Eukaryota</taxon>
        <taxon>Metazoa</taxon>
        <taxon>Ecdysozoa</taxon>
        <taxon>Nematoda</taxon>
        <taxon>Enoplea</taxon>
        <taxon>Dorylaimia</taxon>
        <taxon>Trichinellida</taxon>
        <taxon>Trichuridae</taxon>
        <taxon>Trichuris</taxon>
    </lineage>
</organism>
<evidence type="ECO:0000313" key="2">
    <source>
        <dbReference type="EMBL" id="KFD52685.1"/>
    </source>
</evidence>
<evidence type="ECO:0000256" key="1">
    <source>
        <dbReference type="SAM" id="MobiDB-lite"/>
    </source>
</evidence>
<feature type="compositionally biased region" description="Basic and acidic residues" evidence="1">
    <location>
        <begin position="73"/>
        <end position="86"/>
    </location>
</feature>
<sequence length="86" mass="9619">MLPSDSPRPDSENRGTLKADPGRTFAVGRSVMTKNFAVGDSWTQGTIIERLGNMHYPVRTAKGVLQRHQNQLRPHDSKLGLEEMQC</sequence>
<proteinExistence type="predicted"/>
<evidence type="ECO:0000313" key="4">
    <source>
        <dbReference type="Proteomes" id="UP000030764"/>
    </source>
</evidence>
<feature type="region of interest" description="Disordered" evidence="1">
    <location>
        <begin position="65"/>
        <end position="86"/>
    </location>
</feature>
<dbReference type="Proteomes" id="UP000030758">
    <property type="component" value="Unassembled WGS sequence"/>
</dbReference>
<dbReference type="EMBL" id="KL363225">
    <property type="protein sequence ID" value="KFD52685.1"/>
    <property type="molecule type" value="Genomic_DNA"/>
</dbReference>